<dbReference type="Proteomes" id="UP001180020">
    <property type="component" value="Unassembled WGS sequence"/>
</dbReference>
<dbReference type="EMBL" id="JAUJYO010000003">
    <property type="protein sequence ID" value="KAK1321881.1"/>
    <property type="molecule type" value="Genomic_DNA"/>
</dbReference>
<evidence type="ECO:0000256" key="1">
    <source>
        <dbReference type="SAM" id="MobiDB-lite"/>
    </source>
</evidence>
<evidence type="ECO:0000259" key="2">
    <source>
        <dbReference type="SMART" id="SM00343"/>
    </source>
</evidence>
<organism evidence="3 4">
    <name type="scientific">Acorus calamus</name>
    <name type="common">Sweet flag</name>
    <dbReference type="NCBI Taxonomy" id="4465"/>
    <lineage>
        <taxon>Eukaryota</taxon>
        <taxon>Viridiplantae</taxon>
        <taxon>Streptophyta</taxon>
        <taxon>Embryophyta</taxon>
        <taxon>Tracheophyta</taxon>
        <taxon>Spermatophyta</taxon>
        <taxon>Magnoliopsida</taxon>
        <taxon>Liliopsida</taxon>
        <taxon>Acoraceae</taxon>
        <taxon>Acorus</taxon>
    </lineage>
</organism>
<dbReference type="AlphaFoldDB" id="A0AAV9F7M8"/>
<protein>
    <recommendedName>
        <fullName evidence="2">CCHC-type domain-containing protein</fullName>
    </recommendedName>
</protein>
<keyword evidence="4" id="KW-1185">Reference proteome</keyword>
<feature type="region of interest" description="Disordered" evidence="1">
    <location>
        <begin position="80"/>
        <end position="108"/>
    </location>
</feature>
<evidence type="ECO:0000313" key="4">
    <source>
        <dbReference type="Proteomes" id="UP001180020"/>
    </source>
</evidence>
<dbReference type="InterPro" id="IPR036875">
    <property type="entry name" value="Znf_CCHC_sf"/>
</dbReference>
<dbReference type="GO" id="GO:0003676">
    <property type="term" value="F:nucleic acid binding"/>
    <property type="evidence" value="ECO:0007669"/>
    <property type="project" value="InterPro"/>
</dbReference>
<dbReference type="Gene3D" id="4.10.60.10">
    <property type="entry name" value="Zinc finger, CCHC-type"/>
    <property type="match status" value="1"/>
</dbReference>
<feature type="compositionally biased region" description="Basic and acidic residues" evidence="1">
    <location>
        <begin position="8"/>
        <end position="26"/>
    </location>
</feature>
<comment type="caution">
    <text evidence="3">The sequence shown here is derived from an EMBL/GenBank/DDBJ whole genome shotgun (WGS) entry which is preliminary data.</text>
</comment>
<evidence type="ECO:0000313" key="3">
    <source>
        <dbReference type="EMBL" id="KAK1321881.1"/>
    </source>
</evidence>
<proteinExistence type="predicted"/>
<sequence>MATILRRARSEVKKTHGDSGESDERGVNGISTSVVERVAKAHMATWAQRRQAATGVLEVCGGRQNRQNTDKGKAIQVDDSWQQVSYRRKKSAGRPSSGSHRAGPSRLTVVGTSAARSRHCFRCLGLGHFAFACRDPPRCWKCNGVGHRRSGCNAMNRVHYRSRAPKQCQEVFPSAPWVVVSWSKEVANRMSKLQRCVLVLWSGPAISSCDDLVRLLGLHWRDMDFGNVGWLCRNRALIRLPTILDRDRLLECGTLTVPGGAILFAPYEVSTGAHDDNGVLRRIVLSGVPLAWRTEEAIRLIVEPLGTFQSMYEDASGDGVDVFPHLSVAVWSNSSSSFPRSIEGGRVMCRFERWGDASLPLLRTRFEEADIRRGRRLFQRGRSSFRPLVRTVLCRIGSGGLDVEGSTHPALTLIDGPVTSQPRIPPANVVGELASVSDGALEDVVHDRLNVLESGELQFAFEESENDQDLSFIGVNIGNSPSLSDFELSPVGAHSPSLGSTPSYHGSLGQGSWANQVGDDGVARWVWFRTSDKGFSGSYSSSLYLDPIR</sequence>
<dbReference type="GO" id="GO:0008270">
    <property type="term" value="F:zinc ion binding"/>
    <property type="evidence" value="ECO:0007669"/>
    <property type="project" value="InterPro"/>
</dbReference>
<dbReference type="InterPro" id="IPR001878">
    <property type="entry name" value="Znf_CCHC"/>
</dbReference>
<feature type="domain" description="CCHC-type" evidence="2">
    <location>
        <begin position="138"/>
        <end position="154"/>
    </location>
</feature>
<reference evidence="3" key="2">
    <citation type="submission" date="2023-06" db="EMBL/GenBank/DDBJ databases">
        <authorList>
            <person name="Ma L."/>
            <person name="Liu K.-W."/>
            <person name="Li Z."/>
            <person name="Hsiao Y.-Y."/>
            <person name="Qi Y."/>
            <person name="Fu T."/>
            <person name="Tang G."/>
            <person name="Zhang D."/>
            <person name="Sun W.-H."/>
            <person name="Liu D.-K."/>
            <person name="Li Y."/>
            <person name="Chen G.-Z."/>
            <person name="Liu X.-D."/>
            <person name="Liao X.-Y."/>
            <person name="Jiang Y.-T."/>
            <person name="Yu X."/>
            <person name="Hao Y."/>
            <person name="Huang J."/>
            <person name="Zhao X.-W."/>
            <person name="Ke S."/>
            <person name="Chen Y.-Y."/>
            <person name="Wu W.-L."/>
            <person name="Hsu J.-L."/>
            <person name="Lin Y.-F."/>
            <person name="Huang M.-D."/>
            <person name="Li C.-Y."/>
            <person name="Huang L."/>
            <person name="Wang Z.-W."/>
            <person name="Zhao X."/>
            <person name="Zhong W.-Y."/>
            <person name="Peng D.-H."/>
            <person name="Ahmad S."/>
            <person name="Lan S."/>
            <person name="Zhang J.-S."/>
            <person name="Tsai W.-C."/>
            <person name="Van De Peer Y."/>
            <person name="Liu Z.-J."/>
        </authorList>
    </citation>
    <scope>NUCLEOTIDE SEQUENCE</scope>
    <source>
        <strain evidence="3">CP</strain>
        <tissue evidence="3">Leaves</tissue>
    </source>
</reference>
<accession>A0AAV9F7M8</accession>
<feature type="domain" description="CCHC-type" evidence="2">
    <location>
        <begin position="119"/>
        <end position="135"/>
    </location>
</feature>
<name>A0AAV9F7M8_ACOCL</name>
<reference evidence="3" key="1">
    <citation type="journal article" date="2023" name="Nat. Commun.">
        <title>Diploid and tetraploid genomes of Acorus and the evolution of monocots.</title>
        <authorList>
            <person name="Ma L."/>
            <person name="Liu K.W."/>
            <person name="Li Z."/>
            <person name="Hsiao Y.Y."/>
            <person name="Qi Y."/>
            <person name="Fu T."/>
            <person name="Tang G.D."/>
            <person name="Zhang D."/>
            <person name="Sun W.H."/>
            <person name="Liu D.K."/>
            <person name="Li Y."/>
            <person name="Chen G.Z."/>
            <person name="Liu X.D."/>
            <person name="Liao X.Y."/>
            <person name="Jiang Y.T."/>
            <person name="Yu X."/>
            <person name="Hao Y."/>
            <person name="Huang J."/>
            <person name="Zhao X.W."/>
            <person name="Ke S."/>
            <person name="Chen Y.Y."/>
            <person name="Wu W.L."/>
            <person name="Hsu J.L."/>
            <person name="Lin Y.F."/>
            <person name="Huang M.D."/>
            <person name="Li C.Y."/>
            <person name="Huang L."/>
            <person name="Wang Z.W."/>
            <person name="Zhao X."/>
            <person name="Zhong W.Y."/>
            <person name="Peng D.H."/>
            <person name="Ahmad S."/>
            <person name="Lan S."/>
            <person name="Zhang J.S."/>
            <person name="Tsai W.C."/>
            <person name="Van de Peer Y."/>
            <person name="Liu Z.J."/>
        </authorList>
    </citation>
    <scope>NUCLEOTIDE SEQUENCE</scope>
    <source>
        <strain evidence="3">CP</strain>
    </source>
</reference>
<gene>
    <name evidence="3" type="ORF">QJS10_CPA03g01260</name>
</gene>
<dbReference type="SMART" id="SM00343">
    <property type="entry name" value="ZnF_C2HC"/>
    <property type="match status" value="2"/>
</dbReference>
<feature type="region of interest" description="Disordered" evidence="1">
    <location>
        <begin position="1"/>
        <end position="29"/>
    </location>
</feature>
<dbReference type="SUPFAM" id="SSF57756">
    <property type="entry name" value="Retrovirus zinc finger-like domains"/>
    <property type="match status" value="1"/>
</dbReference>